<evidence type="ECO:0000256" key="5">
    <source>
        <dbReference type="ARBA" id="ARBA00023136"/>
    </source>
</evidence>
<dbReference type="AlphaFoldDB" id="T0ZR43"/>
<feature type="non-terminal residue" evidence="7">
    <location>
        <position position="1"/>
    </location>
</feature>
<dbReference type="PANTHER" id="PTHR13353:SF5">
    <property type="entry name" value="TRANSMEMBRANE PROTEIN 19"/>
    <property type="match status" value="1"/>
</dbReference>
<evidence type="ECO:0000256" key="3">
    <source>
        <dbReference type="ARBA" id="ARBA00022692"/>
    </source>
</evidence>
<evidence type="ECO:0000256" key="4">
    <source>
        <dbReference type="ARBA" id="ARBA00022989"/>
    </source>
</evidence>
<feature type="transmembrane region" description="Helical" evidence="6">
    <location>
        <begin position="12"/>
        <end position="37"/>
    </location>
</feature>
<dbReference type="PANTHER" id="PTHR13353">
    <property type="entry name" value="TRANSMEMBRANE PROTEIN 19"/>
    <property type="match status" value="1"/>
</dbReference>
<reference evidence="7" key="1">
    <citation type="submission" date="2013-08" db="EMBL/GenBank/DDBJ databases">
        <authorList>
            <person name="Mendez C."/>
            <person name="Richter M."/>
            <person name="Ferrer M."/>
            <person name="Sanchez J."/>
        </authorList>
    </citation>
    <scope>NUCLEOTIDE SEQUENCE</scope>
</reference>
<dbReference type="EMBL" id="AUZY01012198">
    <property type="protein sequence ID" value="EQD31204.1"/>
    <property type="molecule type" value="Genomic_DNA"/>
</dbReference>
<evidence type="ECO:0000256" key="2">
    <source>
        <dbReference type="ARBA" id="ARBA00009012"/>
    </source>
</evidence>
<feature type="transmembrane region" description="Helical" evidence="6">
    <location>
        <begin position="79"/>
        <end position="96"/>
    </location>
</feature>
<comment type="similarity">
    <text evidence="2">Belongs to the TMEM19 family.</text>
</comment>
<organism evidence="7">
    <name type="scientific">mine drainage metagenome</name>
    <dbReference type="NCBI Taxonomy" id="410659"/>
    <lineage>
        <taxon>unclassified sequences</taxon>
        <taxon>metagenomes</taxon>
        <taxon>ecological metagenomes</taxon>
    </lineage>
</organism>
<dbReference type="InterPro" id="IPR002794">
    <property type="entry name" value="DUF92_TMEM19"/>
</dbReference>
<accession>T0ZR43</accession>
<keyword evidence="5 6" id="KW-0472">Membrane</keyword>
<evidence type="ECO:0000256" key="1">
    <source>
        <dbReference type="ARBA" id="ARBA00004141"/>
    </source>
</evidence>
<keyword evidence="4 6" id="KW-1133">Transmembrane helix</keyword>
<dbReference type="GO" id="GO:0016020">
    <property type="term" value="C:membrane"/>
    <property type="evidence" value="ECO:0007669"/>
    <property type="project" value="UniProtKB-SubCell"/>
</dbReference>
<dbReference type="Pfam" id="PF01940">
    <property type="entry name" value="DUF92"/>
    <property type="match status" value="1"/>
</dbReference>
<proteinExistence type="inferred from homology"/>
<keyword evidence="3 6" id="KW-0812">Transmembrane</keyword>
<evidence type="ECO:0000256" key="6">
    <source>
        <dbReference type="SAM" id="Phobius"/>
    </source>
</evidence>
<feature type="transmembrane region" description="Helical" evidence="6">
    <location>
        <begin position="43"/>
        <end position="67"/>
    </location>
</feature>
<comment type="caution">
    <text evidence="7">The sequence shown here is derived from an EMBL/GenBank/DDBJ whole genome shotgun (WGS) entry which is preliminary data.</text>
</comment>
<comment type="subcellular location">
    <subcellularLocation>
        <location evidence="1">Membrane</location>
        <topology evidence="1">Multi-pass membrane protein</topology>
    </subcellularLocation>
</comment>
<protein>
    <submittedName>
        <fullName evidence="7">Membrane protein containing DUF92, transmembrane</fullName>
    </submittedName>
</protein>
<name>T0ZR43_9ZZZZ</name>
<evidence type="ECO:0000313" key="7">
    <source>
        <dbReference type="EMBL" id="EQD31204.1"/>
    </source>
</evidence>
<reference evidence="7" key="2">
    <citation type="journal article" date="2014" name="ISME J.">
        <title>Microbial stratification in low pH oxic and suboxic macroscopic growths along an acid mine drainage.</title>
        <authorList>
            <person name="Mendez-Garcia C."/>
            <person name="Mesa V."/>
            <person name="Sprenger R.R."/>
            <person name="Richter M."/>
            <person name="Diez M.S."/>
            <person name="Solano J."/>
            <person name="Bargiela R."/>
            <person name="Golyshina O.V."/>
            <person name="Manteca A."/>
            <person name="Ramos J.L."/>
            <person name="Gallego J.R."/>
            <person name="Llorente I."/>
            <person name="Martins Dos Santos V.A."/>
            <person name="Jensen O.N."/>
            <person name="Pelaez A.I."/>
            <person name="Sanchez J."/>
            <person name="Ferrer M."/>
        </authorList>
    </citation>
    <scope>NUCLEOTIDE SEQUENCE</scope>
</reference>
<sequence>ITSMEKVGPGTNGGISVTGTIASVIGALVIGISFSLLAYNQFVLYKVLFVTILGFAGNLADSVLGATLERAGKLSKGGVNLYSALIAVIIAIVVLTL</sequence>
<gene>
    <name evidence="7" type="ORF">B1B_18237</name>
</gene>